<dbReference type="Gene3D" id="6.10.250.690">
    <property type="match status" value="1"/>
</dbReference>
<evidence type="ECO:0000256" key="2">
    <source>
        <dbReference type="ARBA" id="ARBA00022553"/>
    </source>
</evidence>
<reference evidence="12" key="1">
    <citation type="submission" date="2020-10" db="EMBL/GenBank/DDBJ databases">
        <authorList>
            <person name="Gilroy R."/>
        </authorList>
    </citation>
    <scope>NUCLEOTIDE SEQUENCE</scope>
    <source>
        <strain evidence="12">ChiGjej3B3-7149</strain>
    </source>
</reference>
<dbReference type="CDD" id="cd00383">
    <property type="entry name" value="trans_reg_C"/>
    <property type="match status" value="1"/>
</dbReference>
<dbReference type="AlphaFoldDB" id="A0A9D1IZC6"/>
<feature type="domain" description="OmpR/PhoB-type" evidence="11">
    <location>
        <begin position="124"/>
        <end position="222"/>
    </location>
</feature>
<evidence type="ECO:0000256" key="6">
    <source>
        <dbReference type="ARBA" id="ARBA00023163"/>
    </source>
</evidence>
<feature type="modified residue" description="4-aspartylphosphate" evidence="8">
    <location>
        <position position="51"/>
    </location>
</feature>
<dbReference type="GO" id="GO:0032993">
    <property type="term" value="C:protein-DNA complex"/>
    <property type="evidence" value="ECO:0007669"/>
    <property type="project" value="TreeGrafter"/>
</dbReference>
<dbReference type="SMART" id="SM00448">
    <property type="entry name" value="REC"/>
    <property type="match status" value="1"/>
</dbReference>
<dbReference type="SUPFAM" id="SSF52172">
    <property type="entry name" value="CheY-like"/>
    <property type="match status" value="1"/>
</dbReference>
<dbReference type="GO" id="GO:0000976">
    <property type="term" value="F:transcription cis-regulatory region binding"/>
    <property type="evidence" value="ECO:0007669"/>
    <property type="project" value="TreeGrafter"/>
</dbReference>
<dbReference type="SMART" id="SM00862">
    <property type="entry name" value="Trans_reg_C"/>
    <property type="match status" value="1"/>
</dbReference>
<feature type="DNA-binding region" description="OmpR/PhoB-type" evidence="9">
    <location>
        <begin position="124"/>
        <end position="222"/>
    </location>
</feature>
<evidence type="ECO:0000256" key="8">
    <source>
        <dbReference type="PROSITE-ProRule" id="PRU00169"/>
    </source>
</evidence>
<dbReference type="GO" id="GO:0006355">
    <property type="term" value="P:regulation of DNA-templated transcription"/>
    <property type="evidence" value="ECO:0007669"/>
    <property type="project" value="InterPro"/>
</dbReference>
<protein>
    <recommendedName>
        <fullName evidence="1">Stage 0 sporulation protein A homolog</fullName>
    </recommendedName>
</protein>
<proteinExistence type="predicted"/>
<dbReference type="Pfam" id="PF00486">
    <property type="entry name" value="Trans_reg_C"/>
    <property type="match status" value="1"/>
</dbReference>
<dbReference type="InterPro" id="IPR036388">
    <property type="entry name" value="WH-like_DNA-bd_sf"/>
</dbReference>
<dbReference type="Proteomes" id="UP000824238">
    <property type="component" value="Unassembled WGS sequence"/>
</dbReference>
<evidence type="ECO:0000256" key="9">
    <source>
        <dbReference type="PROSITE-ProRule" id="PRU01091"/>
    </source>
</evidence>
<accession>A0A9D1IZC6</accession>
<keyword evidence="3" id="KW-0902">Two-component regulatory system</keyword>
<dbReference type="Gene3D" id="1.10.10.10">
    <property type="entry name" value="Winged helix-like DNA-binding domain superfamily/Winged helix DNA-binding domain"/>
    <property type="match status" value="1"/>
</dbReference>
<evidence type="ECO:0000259" key="10">
    <source>
        <dbReference type="PROSITE" id="PS50110"/>
    </source>
</evidence>
<dbReference type="EMBL" id="DVHH01000134">
    <property type="protein sequence ID" value="HIR55013.1"/>
    <property type="molecule type" value="Genomic_DNA"/>
</dbReference>
<evidence type="ECO:0000256" key="5">
    <source>
        <dbReference type="ARBA" id="ARBA00023125"/>
    </source>
</evidence>
<dbReference type="SUPFAM" id="SSF46894">
    <property type="entry name" value="C-terminal effector domain of the bipartite response regulators"/>
    <property type="match status" value="1"/>
</dbReference>
<gene>
    <name evidence="12" type="ORF">IAD36_05370</name>
</gene>
<evidence type="ECO:0000256" key="4">
    <source>
        <dbReference type="ARBA" id="ARBA00023015"/>
    </source>
</evidence>
<dbReference type="Pfam" id="PF00072">
    <property type="entry name" value="Response_reg"/>
    <property type="match status" value="1"/>
</dbReference>
<evidence type="ECO:0000313" key="12">
    <source>
        <dbReference type="EMBL" id="HIR55013.1"/>
    </source>
</evidence>
<dbReference type="PROSITE" id="PS50110">
    <property type="entry name" value="RESPONSE_REGULATORY"/>
    <property type="match status" value="1"/>
</dbReference>
<evidence type="ECO:0000256" key="7">
    <source>
        <dbReference type="ARBA" id="ARBA00024867"/>
    </source>
</evidence>
<dbReference type="InterPro" id="IPR039420">
    <property type="entry name" value="WalR-like"/>
</dbReference>
<comment type="function">
    <text evidence="7">May play the central regulatory role in sporulation. It may be an element of the effector pathway responsible for the activation of sporulation genes in response to nutritional stress. Spo0A may act in concert with spo0H (a sigma factor) to control the expression of some genes that are critical to the sporulation process.</text>
</comment>
<evidence type="ECO:0000313" key="13">
    <source>
        <dbReference type="Proteomes" id="UP000824238"/>
    </source>
</evidence>
<evidence type="ECO:0000259" key="11">
    <source>
        <dbReference type="PROSITE" id="PS51755"/>
    </source>
</evidence>
<dbReference type="PANTHER" id="PTHR48111">
    <property type="entry name" value="REGULATOR OF RPOS"/>
    <property type="match status" value="1"/>
</dbReference>
<name>A0A9D1IZC6_9FIRM</name>
<evidence type="ECO:0000256" key="3">
    <source>
        <dbReference type="ARBA" id="ARBA00023012"/>
    </source>
</evidence>
<dbReference type="GO" id="GO:0005829">
    <property type="term" value="C:cytosol"/>
    <property type="evidence" value="ECO:0007669"/>
    <property type="project" value="TreeGrafter"/>
</dbReference>
<keyword evidence="2 8" id="KW-0597">Phosphoprotein</keyword>
<evidence type="ECO:0000256" key="1">
    <source>
        <dbReference type="ARBA" id="ARBA00018672"/>
    </source>
</evidence>
<dbReference type="FunFam" id="3.40.50.2300:FF:000002">
    <property type="entry name" value="DNA-binding response regulator PhoP"/>
    <property type="match status" value="1"/>
</dbReference>
<dbReference type="PANTHER" id="PTHR48111:SF22">
    <property type="entry name" value="REGULATOR OF RPOS"/>
    <property type="match status" value="1"/>
</dbReference>
<keyword evidence="4" id="KW-0805">Transcription regulation</keyword>
<dbReference type="GO" id="GO:0000156">
    <property type="term" value="F:phosphorelay response regulator activity"/>
    <property type="evidence" value="ECO:0007669"/>
    <property type="project" value="TreeGrafter"/>
</dbReference>
<dbReference type="Gene3D" id="3.40.50.2300">
    <property type="match status" value="1"/>
</dbReference>
<sequence>MRILVVEDERDLNRIICKRLAAAGYSTDACYDGREALDYLEGTDYDAAIFDVMMPRMDGFTAVRRLRERGDATPVLFLTARDAVGDRVEGLDLGANDYLVKPFSFDELLARIRAMTRKSTGSVTNVFTCGDLSLDAASHRVTRAGESIDLSAKEFAVLEFMIRNKGSVLSREAIENNVWSYDWEGGTNVVDVYMSYLRRKLDADFDKKLIHTVRGVGWVLRDEA</sequence>
<dbReference type="InterPro" id="IPR001867">
    <property type="entry name" value="OmpR/PhoB-type_DNA-bd"/>
</dbReference>
<dbReference type="InterPro" id="IPR011006">
    <property type="entry name" value="CheY-like_superfamily"/>
</dbReference>
<keyword evidence="6" id="KW-0804">Transcription</keyword>
<dbReference type="InterPro" id="IPR016032">
    <property type="entry name" value="Sig_transdc_resp-reg_C-effctor"/>
</dbReference>
<keyword evidence="5 9" id="KW-0238">DNA-binding</keyword>
<dbReference type="FunFam" id="1.10.10.10:FF:000005">
    <property type="entry name" value="Two-component system response regulator"/>
    <property type="match status" value="1"/>
</dbReference>
<dbReference type="InterPro" id="IPR001789">
    <property type="entry name" value="Sig_transdc_resp-reg_receiver"/>
</dbReference>
<reference evidence="12" key="2">
    <citation type="journal article" date="2021" name="PeerJ">
        <title>Extensive microbial diversity within the chicken gut microbiome revealed by metagenomics and culture.</title>
        <authorList>
            <person name="Gilroy R."/>
            <person name="Ravi A."/>
            <person name="Getino M."/>
            <person name="Pursley I."/>
            <person name="Horton D.L."/>
            <person name="Alikhan N.F."/>
            <person name="Baker D."/>
            <person name="Gharbi K."/>
            <person name="Hall N."/>
            <person name="Watson M."/>
            <person name="Adriaenssens E.M."/>
            <person name="Foster-Nyarko E."/>
            <person name="Jarju S."/>
            <person name="Secka A."/>
            <person name="Antonio M."/>
            <person name="Oren A."/>
            <person name="Chaudhuri R.R."/>
            <person name="La Ragione R."/>
            <person name="Hildebrand F."/>
            <person name="Pallen M.J."/>
        </authorList>
    </citation>
    <scope>NUCLEOTIDE SEQUENCE</scope>
    <source>
        <strain evidence="12">ChiGjej3B3-7149</strain>
    </source>
</reference>
<organism evidence="12 13">
    <name type="scientific">Candidatus Scatomorpha intestinigallinarum</name>
    <dbReference type="NCBI Taxonomy" id="2840923"/>
    <lineage>
        <taxon>Bacteria</taxon>
        <taxon>Bacillati</taxon>
        <taxon>Bacillota</taxon>
        <taxon>Clostridia</taxon>
        <taxon>Eubacteriales</taxon>
        <taxon>Candidatus Scatomorpha</taxon>
    </lineage>
</organism>
<feature type="domain" description="Response regulatory" evidence="10">
    <location>
        <begin position="2"/>
        <end position="116"/>
    </location>
</feature>
<dbReference type="PROSITE" id="PS51755">
    <property type="entry name" value="OMPR_PHOB"/>
    <property type="match status" value="1"/>
</dbReference>
<comment type="caution">
    <text evidence="12">The sequence shown here is derived from an EMBL/GenBank/DDBJ whole genome shotgun (WGS) entry which is preliminary data.</text>
</comment>